<evidence type="ECO:0000313" key="2">
    <source>
        <dbReference type="EMBL" id="OAB49196.1"/>
    </source>
</evidence>
<evidence type="ECO:0000256" key="1">
    <source>
        <dbReference type="SAM" id="Phobius"/>
    </source>
</evidence>
<protein>
    <submittedName>
        <fullName evidence="2">Uncharacterized protein</fullName>
    </submittedName>
</protein>
<organism evidence="2 3">
    <name type="scientific">Mycoplasmopsis gallinarum</name>
    <dbReference type="NCBI Taxonomy" id="29557"/>
    <lineage>
        <taxon>Bacteria</taxon>
        <taxon>Bacillati</taxon>
        <taxon>Mycoplasmatota</taxon>
        <taxon>Mycoplasmoidales</taxon>
        <taxon>Metamycoplasmataceae</taxon>
        <taxon>Mycoplasmopsis</taxon>
    </lineage>
</organism>
<evidence type="ECO:0000313" key="3">
    <source>
        <dbReference type="Proteomes" id="UP000076983"/>
    </source>
</evidence>
<gene>
    <name evidence="2" type="ORF">MGALLINA_00290</name>
</gene>
<name>A0A168RQI7_9BACT</name>
<keyword evidence="3" id="KW-1185">Reference proteome</keyword>
<keyword evidence="1" id="KW-0472">Membrane</keyword>
<proteinExistence type="predicted"/>
<sequence>MIVLFFNSLIAFFKTSFCTLFKYCSRIFSTWLMFWFKSSYAFWVFCLSLWLLCLHWSLNHLRRLFNVTILTANSLSWVSISRSFNSLIILLIASFNDGFGFWSNSLSFWANSSCKSVTFWTFSPAISSSANLSLSINFCTSASLRFAVS</sequence>
<dbReference type="Proteomes" id="UP000076983">
    <property type="component" value="Unassembled WGS sequence"/>
</dbReference>
<comment type="caution">
    <text evidence="2">The sequence shown here is derived from an EMBL/GenBank/DDBJ whole genome shotgun (WGS) entry which is preliminary data.</text>
</comment>
<feature type="transmembrane region" description="Helical" evidence="1">
    <location>
        <begin position="34"/>
        <end position="54"/>
    </location>
</feature>
<keyword evidence="1" id="KW-1133">Transmembrane helix</keyword>
<feature type="transmembrane region" description="Helical" evidence="1">
    <location>
        <begin position="75"/>
        <end position="95"/>
    </location>
</feature>
<dbReference type="EMBL" id="LVLH01000011">
    <property type="protein sequence ID" value="OAB49196.1"/>
    <property type="molecule type" value="Genomic_DNA"/>
</dbReference>
<keyword evidence="1" id="KW-0812">Transmembrane</keyword>
<accession>A0A168RQI7</accession>
<reference evidence="2 3" key="1">
    <citation type="submission" date="2016-03" db="EMBL/GenBank/DDBJ databases">
        <title>Genome sequence of Mycoplasma gallinarum strain Mgn_IPT.</title>
        <authorList>
            <person name="Yacoub E."/>
            <person name="Sirand-Pugnet P."/>
            <person name="Barre A."/>
            <person name="Maurier F."/>
            <person name="Blanchard A."/>
            <person name="Ben Abdelmoumen B.M."/>
        </authorList>
    </citation>
    <scope>NUCLEOTIDE SEQUENCE [LARGE SCALE GENOMIC DNA]</scope>
    <source>
        <strain evidence="2 3">Mgn_IPT</strain>
    </source>
</reference>
<dbReference type="AlphaFoldDB" id="A0A168RQI7"/>